<reference evidence="1 2" key="1">
    <citation type="submission" date="2016-08" db="EMBL/GenBank/DDBJ databases">
        <title>Complete genome sequence of Acinetobacter baylyi strain GFJ2.</title>
        <authorList>
            <person name="Tabata M."/>
            <person name="Kuboki S."/>
            <person name="Gibu N."/>
            <person name="Kinouchi Y."/>
            <person name="Vangnai A."/>
            <person name="Kasai D."/>
            <person name="Fukuda M."/>
        </authorList>
    </citation>
    <scope>NUCLEOTIDE SEQUENCE [LARGE SCALE GENOMIC DNA]</scope>
    <source>
        <strain evidence="1 2">GFJ2</strain>
        <plasmid evidence="2">Plasmid pgfj2</plasmid>
    </source>
</reference>
<sequence length="101" mass="11817">MKINIVHADLSGQRNFKNAVLVENQHVDVLREIESLDSEHIAYALQYHFDEQSIEQNLEKEYEKTVSVFVNRQFYLDFNVHAEIQIVHSAYPIGPTEKDTK</sequence>
<proteinExistence type="predicted"/>
<protein>
    <submittedName>
        <fullName evidence="1">Uncharacterized protein</fullName>
    </submittedName>
</protein>
<accession>A0A1P8ENE0</accession>
<gene>
    <name evidence="1" type="ORF">BEN76_17040</name>
</gene>
<evidence type="ECO:0000313" key="2">
    <source>
        <dbReference type="Proteomes" id="UP000185674"/>
    </source>
</evidence>
<dbReference type="KEGG" id="asol:BEN76_17040"/>
<name>A0A1P8ENE0_9GAMM</name>
<dbReference type="RefSeq" id="WP_076033761.1">
    <property type="nucleotide sequence ID" value="NZ_CP016898.1"/>
</dbReference>
<dbReference type="Proteomes" id="UP000185674">
    <property type="component" value="Plasmid pGFJ2"/>
</dbReference>
<dbReference type="EMBL" id="CP016898">
    <property type="protein sequence ID" value="APV37753.1"/>
    <property type="molecule type" value="Genomic_DNA"/>
</dbReference>
<geneLocation type="plasmid" evidence="2">
    <name>pgfj2</name>
</geneLocation>
<dbReference type="AlphaFoldDB" id="A0A1P8ENE0"/>
<organism evidence="1 2">
    <name type="scientific">Acinetobacter soli</name>
    <dbReference type="NCBI Taxonomy" id="487316"/>
    <lineage>
        <taxon>Bacteria</taxon>
        <taxon>Pseudomonadati</taxon>
        <taxon>Pseudomonadota</taxon>
        <taxon>Gammaproteobacteria</taxon>
        <taxon>Moraxellales</taxon>
        <taxon>Moraxellaceae</taxon>
        <taxon>Acinetobacter</taxon>
    </lineage>
</organism>
<keyword evidence="1" id="KW-0614">Plasmid</keyword>
<evidence type="ECO:0000313" key="1">
    <source>
        <dbReference type="EMBL" id="APV37753.1"/>
    </source>
</evidence>